<evidence type="ECO:0000256" key="2">
    <source>
        <dbReference type="SAM" id="Phobius"/>
    </source>
</evidence>
<evidence type="ECO:0000313" key="3">
    <source>
        <dbReference type="EMBL" id="KAF0537726.1"/>
    </source>
</evidence>
<keyword evidence="2" id="KW-0812">Transmembrane</keyword>
<protein>
    <submittedName>
        <fullName evidence="3">Uncharacterized protein</fullName>
    </submittedName>
</protein>
<comment type="caution">
    <text evidence="3">The sequence shown here is derived from an EMBL/GenBank/DDBJ whole genome shotgun (WGS) entry which is preliminary data.</text>
</comment>
<dbReference type="OrthoDB" id="2395291at2759"/>
<accession>A0A8H4AVX4</accession>
<name>A0A8H4AVX4_GIGMA</name>
<feature type="coiled-coil region" evidence="1">
    <location>
        <begin position="41"/>
        <end position="124"/>
    </location>
</feature>
<organism evidence="3 4">
    <name type="scientific">Gigaspora margarita</name>
    <dbReference type="NCBI Taxonomy" id="4874"/>
    <lineage>
        <taxon>Eukaryota</taxon>
        <taxon>Fungi</taxon>
        <taxon>Fungi incertae sedis</taxon>
        <taxon>Mucoromycota</taxon>
        <taxon>Glomeromycotina</taxon>
        <taxon>Glomeromycetes</taxon>
        <taxon>Diversisporales</taxon>
        <taxon>Gigasporaceae</taxon>
        <taxon>Gigaspora</taxon>
    </lineage>
</organism>
<gene>
    <name evidence="3" type="ORF">F8M41_008192</name>
</gene>
<evidence type="ECO:0000256" key="1">
    <source>
        <dbReference type="SAM" id="Coils"/>
    </source>
</evidence>
<dbReference type="AlphaFoldDB" id="A0A8H4AVX4"/>
<evidence type="ECO:0000313" key="4">
    <source>
        <dbReference type="Proteomes" id="UP000439903"/>
    </source>
</evidence>
<keyword evidence="4" id="KW-1185">Reference proteome</keyword>
<keyword evidence="1" id="KW-0175">Coiled coil</keyword>
<dbReference type="EMBL" id="WTPW01000186">
    <property type="protein sequence ID" value="KAF0537726.1"/>
    <property type="molecule type" value="Genomic_DNA"/>
</dbReference>
<keyword evidence="2" id="KW-1133">Transmembrane helix</keyword>
<dbReference type="Proteomes" id="UP000439903">
    <property type="component" value="Unassembled WGS sequence"/>
</dbReference>
<proteinExistence type="predicted"/>
<reference evidence="3 4" key="1">
    <citation type="journal article" date="2019" name="Environ. Microbiol.">
        <title>At the nexus of three kingdoms: the genome of the mycorrhizal fungus Gigaspora margarita provides insights into plant, endobacterial and fungal interactions.</title>
        <authorList>
            <person name="Venice F."/>
            <person name="Ghignone S."/>
            <person name="Salvioli di Fossalunga A."/>
            <person name="Amselem J."/>
            <person name="Novero M."/>
            <person name="Xianan X."/>
            <person name="Sedzielewska Toro K."/>
            <person name="Morin E."/>
            <person name="Lipzen A."/>
            <person name="Grigoriev I.V."/>
            <person name="Henrissat B."/>
            <person name="Martin F.M."/>
            <person name="Bonfante P."/>
        </authorList>
    </citation>
    <scope>NUCLEOTIDE SEQUENCE [LARGE SCALE GENOMIC DNA]</scope>
    <source>
        <strain evidence="3 4">BEG34</strain>
    </source>
</reference>
<sequence>MKKKATQDFVKVFLIIITESTTKMWWIIKFIFQFFFPISQTTRIEEEVREKTSTIDELNNKIQSYDESFANLRNDYENCKHLLQEEKAVHTKLRNNLLLQNQQITILEEENIKLKDEASKYQLALGNATNFRFSDDDQNNPMHLKFDIENLQNIIEDYVTNLKNGIKINFENVNNLLSTYGSQTKIIPRTPDRQLIKAVLQQHVLKEILSYPVMCYEGRTETFALESNMIRNVDNLIELIKRFSQERAGVDEVTRVASIKLRQQVYSILGNRGYANIYEKKVENKHPFLSIFQRKLNDTMSEYREFIDPKKRIIIEEKAEILIQEVTRIFKFRFMTQEPMVKIYWMDHGTKIVEECVETHYEIFKNSLVDICSFPLICRDLSNRTNRKILALAKVIPIRTD</sequence>
<keyword evidence="2" id="KW-0472">Membrane</keyword>
<feature type="transmembrane region" description="Helical" evidence="2">
    <location>
        <begin position="12"/>
        <end position="36"/>
    </location>
</feature>